<proteinExistence type="predicted"/>
<dbReference type="Proteomes" id="UP000044071">
    <property type="component" value="Unassembled WGS sequence"/>
</dbReference>
<reference evidence="2 3" key="1">
    <citation type="submission" date="2014-06" db="EMBL/GenBank/DDBJ databases">
        <authorList>
            <person name="Urmite Genomes Urmite Genomes"/>
        </authorList>
    </citation>
    <scope>NUCLEOTIDE SEQUENCE [LARGE SCALE GENOMIC DNA]</scope>
</reference>
<protein>
    <submittedName>
        <fullName evidence="2">Uncharacterized protein</fullName>
    </submittedName>
</protein>
<sequence>MINQHHEERGKSAYSALQEWMNMHMKFIENLHYLKAEDFRKTPEKLLELQLKLVAENTAKFQDYLQQSWSLYEKVVTQTNPLMASMLNKIPEASTLNVADSLMGSISNSVFTPTWWGLNPFELAKVFASDMTSDMTSKYPKAQSSTSDNKSKRGTSKRKKE</sequence>
<keyword evidence="3" id="KW-1185">Reference proteome</keyword>
<evidence type="ECO:0000313" key="2">
    <source>
        <dbReference type="EMBL" id="CDZ79002.1"/>
    </source>
</evidence>
<name>A0A078L198_9GAMM</name>
<dbReference type="AlphaFoldDB" id="A0A078L198"/>
<dbReference type="RefSeq" id="WP_044012164.1">
    <property type="nucleotide sequence ID" value="NZ_CCVW01000004.1"/>
</dbReference>
<accession>A0A078L198</accession>
<feature type="compositionally biased region" description="Polar residues" evidence="1">
    <location>
        <begin position="135"/>
        <end position="148"/>
    </location>
</feature>
<organism evidence="2 3">
    <name type="scientific">Legionella massiliensis</name>
    <dbReference type="NCBI Taxonomy" id="1034943"/>
    <lineage>
        <taxon>Bacteria</taxon>
        <taxon>Pseudomonadati</taxon>
        <taxon>Pseudomonadota</taxon>
        <taxon>Gammaproteobacteria</taxon>
        <taxon>Legionellales</taxon>
        <taxon>Legionellaceae</taxon>
        <taxon>Legionella</taxon>
    </lineage>
</organism>
<evidence type="ECO:0000256" key="1">
    <source>
        <dbReference type="SAM" id="MobiDB-lite"/>
    </source>
</evidence>
<gene>
    <name evidence="2" type="ORF">BN59_03317</name>
</gene>
<dbReference type="STRING" id="1034943.BN59_03317"/>
<feature type="region of interest" description="Disordered" evidence="1">
    <location>
        <begin position="135"/>
        <end position="161"/>
    </location>
</feature>
<feature type="compositionally biased region" description="Basic residues" evidence="1">
    <location>
        <begin position="152"/>
        <end position="161"/>
    </location>
</feature>
<evidence type="ECO:0000313" key="3">
    <source>
        <dbReference type="Proteomes" id="UP000044071"/>
    </source>
</evidence>
<dbReference type="EMBL" id="CCSB01000004">
    <property type="protein sequence ID" value="CDZ79002.1"/>
    <property type="molecule type" value="Genomic_DNA"/>
</dbReference>